<keyword evidence="3" id="KW-1185">Reference proteome</keyword>
<dbReference type="SMART" id="SM00349">
    <property type="entry name" value="KRAB"/>
    <property type="match status" value="1"/>
</dbReference>
<protein>
    <recommendedName>
        <fullName evidence="1">KRAB domain-containing protein</fullName>
    </recommendedName>
</protein>
<reference evidence="2" key="1">
    <citation type="journal article" date="2022" name="bioRxiv">
        <title>Sequencing and chromosome-scale assembly of the giantPleurodeles waltlgenome.</title>
        <authorList>
            <person name="Brown T."/>
            <person name="Elewa A."/>
            <person name="Iarovenko S."/>
            <person name="Subramanian E."/>
            <person name="Araus A.J."/>
            <person name="Petzold A."/>
            <person name="Susuki M."/>
            <person name="Suzuki K.-i.T."/>
            <person name="Hayashi T."/>
            <person name="Toyoda A."/>
            <person name="Oliveira C."/>
            <person name="Osipova E."/>
            <person name="Leigh N.D."/>
            <person name="Simon A."/>
            <person name="Yun M.H."/>
        </authorList>
    </citation>
    <scope>NUCLEOTIDE SEQUENCE</scope>
    <source>
        <strain evidence="2">20211129_DDA</strain>
        <tissue evidence="2">Liver</tissue>
    </source>
</reference>
<dbReference type="InterPro" id="IPR050169">
    <property type="entry name" value="Krueppel_C2H2_ZnF"/>
</dbReference>
<organism evidence="2 3">
    <name type="scientific">Pleurodeles waltl</name>
    <name type="common">Iberian ribbed newt</name>
    <dbReference type="NCBI Taxonomy" id="8319"/>
    <lineage>
        <taxon>Eukaryota</taxon>
        <taxon>Metazoa</taxon>
        <taxon>Chordata</taxon>
        <taxon>Craniata</taxon>
        <taxon>Vertebrata</taxon>
        <taxon>Euteleostomi</taxon>
        <taxon>Amphibia</taxon>
        <taxon>Batrachia</taxon>
        <taxon>Caudata</taxon>
        <taxon>Salamandroidea</taxon>
        <taxon>Salamandridae</taxon>
        <taxon>Pleurodelinae</taxon>
        <taxon>Pleurodeles</taxon>
    </lineage>
</organism>
<dbReference type="PROSITE" id="PS50805">
    <property type="entry name" value="KRAB"/>
    <property type="match status" value="1"/>
</dbReference>
<dbReference type="Proteomes" id="UP001066276">
    <property type="component" value="Chromosome 1_2"/>
</dbReference>
<dbReference type="PANTHER" id="PTHR23232">
    <property type="entry name" value="KRAB DOMAIN C2H2 ZINC FINGER"/>
    <property type="match status" value="1"/>
</dbReference>
<dbReference type="EMBL" id="JANPWB010000002">
    <property type="protein sequence ID" value="KAJ1204790.1"/>
    <property type="molecule type" value="Genomic_DNA"/>
</dbReference>
<evidence type="ECO:0000313" key="3">
    <source>
        <dbReference type="Proteomes" id="UP001066276"/>
    </source>
</evidence>
<dbReference type="GO" id="GO:0006355">
    <property type="term" value="P:regulation of DNA-templated transcription"/>
    <property type="evidence" value="ECO:0007669"/>
    <property type="project" value="InterPro"/>
</dbReference>
<sequence>MMPSPWVALTFQDVVACFSEEEWNLLHKWQKELYMNVMKEIHQALSSLGTVIATSVFSLGSKENDEMCIPANQSSERLHSKNSIRSDANTNPDVVFRVSGDENQCFKIASDSKRKETGLSIFKSSASLRKEEGSLSHVVAHLGAEEEFSTSSCFGLSNVKRDICLQNDVPVMGLVDEPSAEGGEHCCPPNSGNQITSADLLILDIKGEEESVCYSPEHEPRADINDPYLSGENMQGKAKDEEIKCNETSESKELVLHSMEVRSIYRINKIVHFSRALRKTSVNIMKLIKVRKRTLLDSRKYIRE</sequence>
<dbReference type="PANTHER" id="PTHR23232:SF152">
    <property type="entry name" value="ZINC FINGER PROTEIN 182"/>
    <property type="match status" value="1"/>
</dbReference>
<gene>
    <name evidence="2" type="ORF">NDU88_000228</name>
</gene>
<evidence type="ECO:0000259" key="1">
    <source>
        <dbReference type="PROSITE" id="PS50805"/>
    </source>
</evidence>
<dbReference type="AlphaFoldDB" id="A0AAV7VVX8"/>
<dbReference type="InterPro" id="IPR036051">
    <property type="entry name" value="KRAB_dom_sf"/>
</dbReference>
<dbReference type="InterPro" id="IPR001909">
    <property type="entry name" value="KRAB"/>
</dbReference>
<comment type="caution">
    <text evidence="2">The sequence shown here is derived from an EMBL/GenBank/DDBJ whole genome shotgun (WGS) entry which is preliminary data.</text>
</comment>
<proteinExistence type="predicted"/>
<dbReference type="SUPFAM" id="SSF109640">
    <property type="entry name" value="KRAB domain (Kruppel-associated box)"/>
    <property type="match status" value="1"/>
</dbReference>
<name>A0AAV7VVX8_PLEWA</name>
<accession>A0AAV7VVX8</accession>
<dbReference type="Gene3D" id="6.10.140.140">
    <property type="match status" value="1"/>
</dbReference>
<evidence type="ECO:0000313" key="2">
    <source>
        <dbReference type="EMBL" id="KAJ1204790.1"/>
    </source>
</evidence>
<feature type="domain" description="KRAB" evidence="1">
    <location>
        <begin position="9"/>
        <end position="88"/>
    </location>
</feature>
<dbReference type="CDD" id="cd07765">
    <property type="entry name" value="KRAB_A-box"/>
    <property type="match status" value="1"/>
</dbReference>
<dbReference type="Pfam" id="PF01352">
    <property type="entry name" value="KRAB"/>
    <property type="match status" value="1"/>
</dbReference>